<feature type="compositionally biased region" description="Polar residues" evidence="1">
    <location>
        <begin position="274"/>
        <end position="291"/>
    </location>
</feature>
<protein>
    <submittedName>
        <fullName evidence="2">Uncharacterized protein</fullName>
    </submittedName>
</protein>
<evidence type="ECO:0000313" key="2">
    <source>
        <dbReference type="EMBL" id="KEQ97941.1"/>
    </source>
</evidence>
<reference evidence="2 3" key="1">
    <citation type="journal article" date="2014" name="BMC Genomics">
        <title>Genome sequencing of four Aureobasidium pullulans varieties: biotechnological potential, stress tolerance, and description of new species.</title>
        <authorList>
            <person name="Gostin Ar C."/>
            <person name="Ohm R.A."/>
            <person name="Kogej T."/>
            <person name="Sonjak S."/>
            <person name="Turk M."/>
            <person name="Zajc J."/>
            <person name="Zalar P."/>
            <person name="Grube M."/>
            <person name="Sun H."/>
            <person name="Han J."/>
            <person name="Sharma A."/>
            <person name="Chiniquy J."/>
            <person name="Ngan C.Y."/>
            <person name="Lipzen A."/>
            <person name="Barry K."/>
            <person name="Grigoriev I.V."/>
            <person name="Gunde-Cimerman N."/>
        </authorList>
    </citation>
    <scope>NUCLEOTIDE SEQUENCE [LARGE SCALE GENOMIC DNA]</scope>
    <source>
        <strain evidence="2 3">EXF-2481</strain>
    </source>
</reference>
<evidence type="ECO:0000313" key="3">
    <source>
        <dbReference type="Proteomes" id="UP000030641"/>
    </source>
</evidence>
<feature type="compositionally biased region" description="Low complexity" evidence="1">
    <location>
        <begin position="264"/>
        <end position="273"/>
    </location>
</feature>
<dbReference type="InParanoid" id="A0A074ZHA3"/>
<organism evidence="2 3">
    <name type="scientific">Aureobasidium subglaciale (strain EXF-2481)</name>
    <name type="common">Aureobasidium pullulans var. subglaciale</name>
    <dbReference type="NCBI Taxonomy" id="1043005"/>
    <lineage>
        <taxon>Eukaryota</taxon>
        <taxon>Fungi</taxon>
        <taxon>Dikarya</taxon>
        <taxon>Ascomycota</taxon>
        <taxon>Pezizomycotina</taxon>
        <taxon>Dothideomycetes</taxon>
        <taxon>Dothideomycetidae</taxon>
        <taxon>Dothideales</taxon>
        <taxon>Saccotheciaceae</taxon>
        <taxon>Aureobasidium</taxon>
    </lineage>
</organism>
<accession>A0A074ZHA3</accession>
<dbReference type="EMBL" id="KL584753">
    <property type="protein sequence ID" value="KEQ97941.1"/>
    <property type="molecule type" value="Genomic_DNA"/>
</dbReference>
<dbReference type="RefSeq" id="XP_013346173.1">
    <property type="nucleotide sequence ID" value="XM_013490719.1"/>
</dbReference>
<gene>
    <name evidence="2" type="ORF">AUEXF2481DRAFT_2843</name>
</gene>
<sequence length="388" mass="42443">MNADTLSVFIEANRFPPAVNAHRYSIIRAEADAVAERMSTIFRDNIRRASRSYAAPKTNTICDDRIYELEGNEDDVSSSSSFAPSSSASLPALSEMSVMSPFNPFDEAIPSPPSPLPERLRPTVDADALPSPLPPVSKSYLPFISKSAPFDPYKEKYVPHPTGPYAARRFQERSRMSVAPTERPVTPNFSDESSSDEATADTDTPPECPISHKCPEAFVKMCNPRRKPLSLGVEPFTPSKYPPPGSSSYDAPQHNHSAGPLVISSASHSTSRSIMHTTPILSPAPRTSTQKSKGKSAPKLNKPLPPLPSLSSKPRSQHSSQRANAPLNHRAGWEQEERRVTPVIRSTRTLHQPLIAKKIPTPVTAANILRSDLRGAKMKLGKKWLALS</sequence>
<proteinExistence type="predicted"/>
<feature type="region of interest" description="Disordered" evidence="1">
    <location>
        <begin position="227"/>
        <end position="338"/>
    </location>
</feature>
<feature type="region of interest" description="Disordered" evidence="1">
    <location>
        <begin position="162"/>
        <end position="212"/>
    </location>
</feature>
<evidence type="ECO:0000256" key="1">
    <source>
        <dbReference type="SAM" id="MobiDB-lite"/>
    </source>
</evidence>
<dbReference type="Proteomes" id="UP000030641">
    <property type="component" value="Unassembled WGS sequence"/>
</dbReference>
<name>A0A074ZHA3_AURSE</name>
<dbReference type="AlphaFoldDB" id="A0A074ZHA3"/>
<dbReference type="GeneID" id="25363726"/>
<dbReference type="HOGENOM" id="CLU_696356_0_0_1"/>
<keyword evidence="3" id="KW-1185">Reference proteome</keyword>
<dbReference type="OrthoDB" id="3912050at2759"/>